<protein>
    <submittedName>
        <fullName evidence="3">Uncharacterized protein</fullName>
    </submittedName>
</protein>
<dbReference type="RefSeq" id="XP_008620262.1">
    <property type="nucleotide sequence ID" value="XM_008622040.1"/>
</dbReference>
<dbReference type="OMA" id="CIFRIDQ"/>
<dbReference type="OrthoDB" id="79627at2759"/>
<feature type="transmembrane region" description="Helical" evidence="1">
    <location>
        <begin position="206"/>
        <end position="227"/>
    </location>
</feature>
<feature type="chain" id="PRO_5004571115" evidence="2">
    <location>
        <begin position="29"/>
        <end position="389"/>
    </location>
</feature>
<gene>
    <name evidence="3" type="ORF">SDRG_15854</name>
</gene>
<feature type="signal peptide" evidence="2">
    <location>
        <begin position="1"/>
        <end position="28"/>
    </location>
</feature>
<dbReference type="VEuPathDB" id="FungiDB:SDRG_15854"/>
<organism evidence="3 4">
    <name type="scientific">Saprolegnia diclina (strain VS20)</name>
    <dbReference type="NCBI Taxonomy" id="1156394"/>
    <lineage>
        <taxon>Eukaryota</taxon>
        <taxon>Sar</taxon>
        <taxon>Stramenopiles</taxon>
        <taxon>Oomycota</taxon>
        <taxon>Saprolegniomycetes</taxon>
        <taxon>Saprolegniales</taxon>
        <taxon>Saprolegniaceae</taxon>
        <taxon>Saprolegnia</taxon>
    </lineage>
</organism>
<reference evidence="3 4" key="1">
    <citation type="submission" date="2012-04" db="EMBL/GenBank/DDBJ databases">
        <title>The Genome Sequence of Saprolegnia declina VS20.</title>
        <authorList>
            <consortium name="The Broad Institute Genome Sequencing Platform"/>
            <person name="Russ C."/>
            <person name="Nusbaum C."/>
            <person name="Tyler B."/>
            <person name="van West P."/>
            <person name="Dieguez-Uribeondo J."/>
            <person name="de Bruijn I."/>
            <person name="Tripathy S."/>
            <person name="Jiang R."/>
            <person name="Young S.K."/>
            <person name="Zeng Q."/>
            <person name="Gargeya S."/>
            <person name="Fitzgerald M."/>
            <person name="Haas B."/>
            <person name="Abouelleil A."/>
            <person name="Alvarado L."/>
            <person name="Arachchi H.M."/>
            <person name="Berlin A."/>
            <person name="Chapman S.B."/>
            <person name="Goldberg J."/>
            <person name="Griggs A."/>
            <person name="Gujja S."/>
            <person name="Hansen M."/>
            <person name="Howarth C."/>
            <person name="Imamovic A."/>
            <person name="Larimer J."/>
            <person name="McCowen C."/>
            <person name="Montmayeur A."/>
            <person name="Murphy C."/>
            <person name="Neiman D."/>
            <person name="Pearson M."/>
            <person name="Priest M."/>
            <person name="Roberts A."/>
            <person name="Saif S."/>
            <person name="Shea T."/>
            <person name="Sisk P."/>
            <person name="Sykes S."/>
            <person name="Wortman J."/>
            <person name="Nusbaum C."/>
            <person name="Birren B."/>
        </authorList>
    </citation>
    <scope>NUCLEOTIDE SEQUENCE [LARGE SCALE GENOMIC DNA]</scope>
    <source>
        <strain evidence="3 4">VS20</strain>
    </source>
</reference>
<feature type="transmembrane region" description="Helical" evidence="1">
    <location>
        <begin position="299"/>
        <end position="320"/>
    </location>
</feature>
<evidence type="ECO:0000313" key="4">
    <source>
        <dbReference type="Proteomes" id="UP000030762"/>
    </source>
</evidence>
<evidence type="ECO:0000256" key="1">
    <source>
        <dbReference type="SAM" id="Phobius"/>
    </source>
</evidence>
<keyword evidence="1" id="KW-1133">Transmembrane helix</keyword>
<keyword evidence="4" id="KW-1185">Reference proteome</keyword>
<accession>T0R9S2</accession>
<keyword evidence="1" id="KW-0812">Transmembrane</keyword>
<keyword evidence="2" id="KW-0732">Signal</keyword>
<dbReference type="EMBL" id="JH767235">
    <property type="protein sequence ID" value="EQC26267.1"/>
    <property type="molecule type" value="Genomic_DNA"/>
</dbReference>
<keyword evidence="1" id="KW-0472">Membrane</keyword>
<dbReference type="GeneID" id="19956581"/>
<name>T0R9S2_SAPDV</name>
<sequence length="389" mass="44116">MRIVTFNKVSVFFSSVFLLNLASMYCAAVDVLSGPLQHLTEASFTYATLPGAFFYSKRSRLWVHDASLGTRNASSTALVQPGTLFGFPSSIGVLWIDTHDNVFFAVQLDHGSSVWRYCKFGFRFGMTLRILYLLWTTYYVHYRSLARGLRQYGACGEHERLEIIVGDPTSFILQNTWICALFVVDFWCSLETVGQCIFRIDQTTDMWVFAISTLYLSRTVWFGYLVLNLSGFVLRRCALESYCAQADPTGVAIGVALVVGPLTYYQLRLSFFIDLYHVLYTCFLPQSKEMDYVEHIPPAIVYTIVLGAFPLVYSFALPALTRLVRQVLCRLWIRRISSMAHTSGRRLSRVISRSSLIVRAIDGGAFARLSYNDWKHRLLLGLVFGCGCC</sequence>
<evidence type="ECO:0000313" key="3">
    <source>
        <dbReference type="EMBL" id="EQC26267.1"/>
    </source>
</evidence>
<dbReference type="AlphaFoldDB" id="T0R9S2"/>
<evidence type="ECO:0000256" key="2">
    <source>
        <dbReference type="SAM" id="SignalP"/>
    </source>
</evidence>
<dbReference type="Proteomes" id="UP000030762">
    <property type="component" value="Unassembled WGS sequence"/>
</dbReference>
<feature type="transmembrane region" description="Helical" evidence="1">
    <location>
        <begin position="248"/>
        <end position="267"/>
    </location>
</feature>
<proteinExistence type="predicted"/>
<dbReference type="InParanoid" id="T0R9S2"/>